<evidence type="ECO:0000256" key="6">
    <source>
        <dbReference type="ARBA" id="ARBA00023006"/>
    </source>
</evidence>
<evidence type="ECO:0000256" key="4">
    <source>
        <dbReference type="ARBA" id="ARBA00022786"/>
    </source>
</evidence>
<keyword evidence="5" id="KW-0653">Protein transport</keyword>
<gene>
    <name evidence="8" type="ORF">SLS60_009333</name>
</gene>
<evidence type="ECO:0000313" key="9">
    <source>
        <dbReference type="Proteomes" id="UP001521785"/>
    </source>
</evidence>
<proteinExistence type="inferred from homology"/>
<keyword evidence="4" id="KW-0833">Ubl conjugation pathway</keyword>
<evidence type="ECO:0000256" key="3">
    <source>
        <dbReference type="ARBA" id="ARBA00022679"/>
    </source>
</evidence>
<evidence type="ECO:0000256" key="7">
    <source>
        <dbReference type="ARBA" id="ARBA00029833"/>
    </source>
</evidence>
<evidence type="ECO:0000256" key="1">
    <source>
        <dbReference type="ARBA" id="ARBA00005696"/>
    </source>
</evidence>
<dbReference type="PANTHER" id="PTHR14957:SF1">
    <property type="entry name" value="UBIQUITIN-LIKE-CONJUGATING ENZYME ATG10"/>
    <property type="match status" value="1"/>
</dbReference>
<comment type="caution">
    <text evidence="8">The sequence shown here is derived from an EMBL/GenBank/DDBJ whole genome shotgun (WGS) entry which is preliminary data.</text>
</comment>
<keyword evidence="9" id="KW-1185">Reference proteome</keyword>
<evidence type="ECO:0000313" key="8">
    <source>
        <dbReference type="EMBL" id="KAL1595644.1"/>
    </source>
</evidence>
<sequence length="211" mass="23517">MDLAASFPRLSDAEFHTACMILVDCFNLLPDASRKAKWTAVTLDPDEGVLQINKELPVPDPFESQIQDHDDAGLEEDDEEALDHKENNTPIIHYDILLSPIYSVPVLYFYISDTLHRYPPTMNTLYKHIIVPEYVDQTKDVGVLGGITITDHPILNRPVFFIHPCRTAEVMEASVGETPATSLGYLLMWIGAMGKTVGLDIPLQLVVQAKG</sequence>
<keyword evidence="6" id="KW-0072">Autophagy</keyword>
<dbReference type="InterPro" id="IPR007135">
    <property type="entry name" value="Atg3/Atg10"/>
</dbReference>
<keyword evidence="5" id="KW-0813">Transport</keyword>
<dbReference type="PANTHER" id="PTHR14957">
    <property type="entry name" value="UBIQUITIN-LIKE-CONJUGATING ENZYME ATG10"/>
    <property type="match status" value="1"/>
</dbReference>
<evidence type="ECO:0000256" key="2">
    <source>
        <dbReference type="ARBA" id="ARBA00021099"/>
    </source>
</evidence>
<protein>
    <recommendedName>
        <fullName evidence="2">Ubiquitin-like-conjugating enzyme ATG10</fullName>
    </recommendedName>
    <alternativeName>
        <fullName evidence="7">Autophagy-related protein 10</fullName>
    </alternativeName>
</protein>
<keyword evidence="3" id="KW-0808">Transferase</keyword>
<evidence type="ECO:0000256" key="5">
    <source>
        <dbReference type="ARBA" id="ARBA00022927"/>
    </source>
</evidence>
<organism evidence="8 9">
    <name type="scientific">Paraconiothyrium brasiliense</name>
    <dbReference type="NCBI Taxonomy" id="300254"/>
    <lineage>
        <taxon>Eukaryota</taxon>
        <taxon>Fungi</taxon>
        <taxon>Dikarya</taxon>
        <taxon>Ascomycota</taxon>
        <taxon>Pezizomycotina</taxon>
        <taxon>Dothideomycetes</taxon>
        <taxon>Pleosporomycetidae</taxon>
        <taxon>Pleosporales</taxon>
        <taxon>Massarineae</taxon>
        <taxon>Didymosphaeriaceae</taxon>
        <taxon>Paraconiothyrium</taxon>
    </lineage>
</organism>
<reference evidence="8 9" key="1">
    <citation type="submission" date="2024-02" db="EMBL/GenBank/DDBJ databases">
        <title>De novo assembly and annotation of 12 fungi associated with fruit tree decline syndrome in Ontario, Canada.</title>
        <authorList>
            <person name="Sulman M."/>
            <person name="Ellouze W."/>
            <person name="Ilyukhin E."/>
        </authorList>
    </citation>
    <scope>NUCLEOTIDE SEQUENCE [LARGE SCALE GENOMIC DNA]</scope>
    <source>
        <strain evidence="8 9">M42-189</strain>
    </source>
</reference>
<dbReference type="Proteomes" id="UP001521785">
    <property type="component" value="Unassembled WGS sequence"/>
</dbReference>
<comment type="similarity">
    <text evidence="1">Belongs to the ATG10 family.</text>
</comment>
<name>A0ABR3QU11_9PLEO</name>
<dbReference type="Gene3D" id="3.30.1460.50">
    <property type="match status" value="1"/>
</dbReference>
<accession>A0ABR3QU11</accession>
<dbReference type="Pfam" id="PF03987">
    <property type="entry name" value="Autophagy_act_C"/>
    <property type="match status" value="1"/>
</dbReference>
<dbReference type="EMBL" id="JAKJXO020000015">
    <property type="protein sequence ID" value="KAL1595644.1"/>
    <property type="molecule type" value="Genomic_DNA"/>
</dbReference>